<evidence type="ECO:0000313" key="2">
    <source>
        <dbReference type="Proteomes" id="UP000397656"/>
    </source>
</evidence>
<gene>
    <name evidence="1" type="ORF">F7R26_012650</name>
</gene>
<dbReference type="AlphaFoldDB" id="A0A643G6C2"/>
<accession>A0A643G6C2</accession>
<dbReference type="Proteomes" id="UP000397656">
    <property type="component" value="Chromosome 1"/>
</dbReference>
<proteinExistence type="predicted"/>
<name>A0A643G6C2_9BURK</name>
<reference evidence="1 2" key="1">
    <citation type="submission" date="2020-10" db="EMBL/GenBank/DDBJ databases">
        <title>Complete genome sequence of Cupriavidus basilensis CCUG 49340T.</title>
        <authorList>
            <person name="Salva-Serra F."/>
            <person name="Donoso R.A."/>
            <person name="Cho K.H."/>
            <person name="Yoo J.A."/>
            <person name="Lee K."/>
            <person name="Yoon S.-H."/>
            <person name="Perez-Pantoja D."/>
            <person name="Moore E.R.B."/>
        </authorList>
    </citation>
    <scope>NUCLEOTIDE SEQUENCE [LARGE SCALE GENOMIC DNA]</scope>
    <source>
        <strain evidence="2">CCUG 49340</strain>
    </source>
</reference>
<organism evidence="1 2">
    <name type="scientific">Cupriavidus basilensis</name>
    <dbReference type="NCBI Taxonomy" id="68895"/>
    <lineage>
        <taxon>Bacteria</taxon>
        <taxon>Pseudomonadati</taxon>
        <taxon>Pseudomonadota</taxon>
        <taxon>Betaproteobacteria</taxon>
        <taxon>Burkholderiales</taxon>
        <taxon>Burkholderiaceae</taxon>
        <taxon>Cupriavidus</taxon>
    </lineage>
</organism>
<protein>
    <submittedName>
        <fullName evidence="1">Uncharacterized protein</fullName>
    </submittedName>
</protein>
<dbReference type="EMBL" id="CP062803">
    <property type="protein sequence ID" value="QOT78574.1"/>
    <property type="molecule type" value="Genomic_DNA"/>
</dbReference>
<evidence type="ECO:0000313" key="1">
    <source>
        <dbReference type="EMBL" id="QOT78574.1"/>
    </source>
</evidence>
<sequence>MLVSTTTMIKRLEGMLDTRDLTDWEKSFVQTLVEAQQTGKVTQLTGAQVDKLDQLHGRHFA</sequence>